<dbReference type="CDD" id="cd00038">
    <property type="entry name" value="CAP_ED"/>
    <property type="match status" value="1"/>
</dbReference>
<keyword evidence="2" id="KW-0116">cAMP-binding</keyword>
<dbReference type="AlphaFoldDB" id="A0AA85K829"/>
<dbReference type="Gene3D" id="2.60.120.10">
    <property type="entry name" value="Jelly Rolls"/>
    <property type="match status" value="2"/>
</dbReference>
<dbReference type="WBParaSite" id="TREG1_68160.2">
    <property type="protein sequence ID" value="TREG1_68160.2"/>
    <property type="gene ID" value="TREG1_68160"/>
</dbReference>
<dbReference type="GO" id="GO:0034236">
    <property type="term" value="F:protein kinase A catalytic subunit binding"/>
    <property type="evidence" value="ECO:0007669"/>
    <property type="project" value="TreeGrafter"/>
</dbReference>
<sequence>MSDKYDKLYEKIVECIKKPSSERLTEEIEEIYPWFIAKVKFFSNLKPEIVKDIIKNCEFAERETDEIIIRQFEQGDCFYVVLSGQVSVYVNTESVHDDQETIHQQDDSTVGSKHPMERKVINREKCGNYIMSLGNGTSFGELALINKDCIRNATIISDCTTHLVVVNRMTYNRSLKEVHEADFKKRIDFVNKCSIFNGWIQSLKKQAAMSLVQTDFQFEADLIRQGEPLNGLLFILTGQAQIFVDVLKHPKQYPSLKLATDPSNFQPTDEHKLIHTESPNYPIRRMGYVINEHRNALRRIELSLVGPGTILGEFEYGFDLKTYMQTAICTESITAYVLSSRNFDRLIQSRRNPDGLKKIKMMAERNLMLRIKRQIDSKIPLFICLAQDIMERNLLLQEEQRDKVLFSKSKINQQQRPNDKIKSQLKQEELESKTRRQKISKLQKDMLTLRSAKYSDNQEEEEIMNNRRNPLKKRITSTYSRTETISSKDSTRFTKSEADTANFTSGNERSTNFCLYDWETCSENISQIERKLRRWHYGVDMLYEGKTSVTNRISSLKSCEEINTSKHLIPGKQILIKTPNMNTLSTRKPSEVDQIPTEDTTNDICKSVRFESNKRKNDVNEVLSSQNDEVKNNEQSIQMEMSIQDNCDDTTNEEHQLNDDAKDNDKTVLNASQKLEKMTNELKLILGRIRPVSSSYGYVLTSRSTIASRNAKSARMDENKGDETRRSTVGTLSGKRTINSYTTPKEYRELREQLRRQENEMSRLRVSLVI</sequence>
<keyword evidence="2" id="KW-0547">Nucleotide-binding</keyword>
<reference evidence="7" key="2">
    <citation type="submission" date="2023-11" db="UniProtKB">
        <authorList>
            <consortium name="WormBaseParasite"/>
        </authorList>
    </citation>
    <scope>IDENTIFICATION</scope>
</reference>
<dbReference type="GO" id="GO:0005829">
    <property type="term" value="C:cytosol"/>
    <property type="evidence" value="ECO:0007669"/>
    <property type="project" value="TreeGrafter"/>
</dbReference>
<dbReference type="InterPro" id="IPR050503">
    <property type="entry name" value="cAMP-dep_PK_reg_su-like"/>
</dbReference>
<dbReference type="PANTHER" id="PTHR11635">
    <property type="entry name" value="CAMP-DEPENDENT PROTEIN KINASE REGULATORY CHAIN"/>
    <property type="match status" value="1"/>
</dbReference>
<keyword evidence="6" id="KW-1185">Reference proteome</keyword>
<dbReference type="PANTHER" id="PTHR11635:SF152">
    <property type="entry name" value="CAMP-DEPENDENT PROTEIN KINASE TYPE I REGULATORY SUBUNIT-RELATED"/>
    <property type="match status" value="1"/>
</dbReference>
<dbReference type="GO" id="GO:0030552">
    <property type="term" value="F:cAMP binding"/>
    <property type="evidence" value="ECO:0007669"/>
    <property type="project" value="UniProtKB-KW"/>
</dbReference>
<accession>A0AA85K829</accession>
<evidence type="ECO:0000256" key="2">
    <source>
        <dbReference type="ARBA" id="ARBA00022566"/>
    </source>
</evidence>
<reference evidence="6" key="1">
    <citation type="submission" date="2022-06" db="EMBL/GenBank/DDBJ databases">
        <authorList>
            <person name="Berger JAMES D."/>
            <person name="Berger JAMES D."/>
        </authorList>
    </citation>
    <scope>NUCLEOTIDE SEQUENCE [LARGE SCALE GENOMIC DNA]</scope>
</reference>
<feature type="compositionally biased region" description="Basic and acidic residues" evidence="4">
    <location>
        <begin position="417"/>
        <end position="434"/>
    </location>
</feature>
<feature type="domain" description="Cyclic nucleotide-binding" evidence="5">
    <location>
        <begin position="41"/>
        <end position="192"/>
    </location>
</feature>
<feature type="region of interest" description="Disordered" evidence="4">
    <location>
        <begin position="408"/>
        <end position="437"/>
    </location>
</feature>
<feature type="region of interest" description="Disordered" evidence="4">
    <location>
        <begin position="710"/>
        <end position="729"/>
    </location>
</feature>
<evidence type="ECO:0000313" key="6">
    <source>
        <dbReference type="Proteomes" id="UP000050795"/>
    </source>
</evidence>
<dbReference type="InterPro" id="IPR000595">
    <property type="entry name" value="cNMP-bd_dom"/>
</dbReference>
<keyword evidence="3" id="KW-0114">cAMP</keyword>
<organism evidence="6 7">
    <name type="scientific">Trichobilharzia regenti</name>
    <name type="common">Nasal bird schistosome</name>
    <dbReference type="NCBI Taxonomy" id="157069"/>
    <lineage>
        <taxon>Eukaryota</taxon>
        <taxon>Metazoa</taxon>
        <taxon>Spiralia</taxon>
        <taxon>Lophotrochozoa</taxon>
        <taxon>Platyhelminthes</taxon>
        <taxon>Trematoda</taxon>
        <taxon>Digenea</taxon>
        <taxon>Strigeidida</taxon>
        <taxon>Schistosomatoidea</taxon>
        <taxon>Schistosomatidae</taxon>
        <taxon>Trichobilharzia</taxon>
    </lineage>
</organism>
<dbReference type="GO" id="GO:0005952">
    <property type="term" value="C:cAMP-dependent protein kinase complex"/>
    <property type="evidence" value="ECO:0007669"/>
    <property type="project" value="InterPro"/>
</dbReference>
<evidence type="ECO:0000259" key="5">
    <source>
        <dbReference type="PROSITE" id="PS50042"/>
    </source>
</evidence>
<evidence type="ECO:0000313" key="7">
    <source>
        <dbReference type="WBParaSite" id="TREG1_68160.2"/>
    </source>
</evidence>
<dbReference type="PROSITE" id="PS50042">
    <property type="entry name" value="CNMP_BINDING_3"/>
    <property type="match status" value="1"/>
</dbReference>
<dbReference type="GO" id="GO:0004862">
    <property type="term" value="F:cAMP-dependent protein kinase inhibitor activity"/>
    <property type="evidence" value="ECO:0007669"/>
    <property type="project" value="TreeGrafter"/>
</dbReference>
<evidence type="ECO:0000256" key="1">
    <source>
        <dbReference type="ARBA" id="ARBA00005753"/>
    </source>
</evidence>
<proteinExistence type="inferred from homology"/>
<dbReference type="Proteomes" id="UP000050795">
    <property type="component" value="Unassembled WGS sequence"/>
</dbReference>
<dbReference type="InterPro" id="IPR014710">
    <property type="entry name" value="RmlC-like_jellyroll"/>
</dbReference>
<evidence type="ECO:0000256" key="3">
    <source>
        <dbReference type="ARBA" id="ARBA00023149"/>
    </source>
</evidence>
<evidence type="ECO:0000256" key="4">
    <source>
        <dbReference type="SAM" id="MobiDB-lite"/>
    </source>
</evidence>
<dbReference type="SUPFAM" id="SSF51206">
    <property type="entry name" value="cAMP-binding domain-like"/>
    <property type="match status" value="2"/>
</dbReference>
<name>A0AA85K829_TRIRE</name>
<protein>
    <recommendedName>
        <fullName evidence="5">Cyclic nucleotide-binding domain-containing protein</fullName>
    </recommendedName>
</protein>
<comment type="similarity">
    <text evidence="1">Belongs to the cAMP-dependent kinase regulatory chain family.</text>
</comment>
<dbReference type="InterPro" id="IPR018490">
    <property type="entry name" value="cNMP-bd_dom_sf"/>
</dbReference>
<feature type="compositionally biased region" description="Basic and acidic residues" evidence="4">
    <location>
        <begin position="714"/>
        <end position="726"/>
    </location>
</feature>